<keyword evidence="3" id="KW-1185">Reference proteome</keyword>
<evidence type="ECO:0008006" key="4">
    <source>
        <dbReference type="Google" id="ProtNLM"/>
    </source>
</evidence>
<name>A0ABX6ICP3_9ACTN</name>
<feature type="signal peptide" evidence="1">
    <location>
        <begin position="1"/>
        <end position="27"/>
    </location>
</feature>
<sequence>MFEIKKIVAAAIAGAAVLMAVSSTATAPADASPLTPACVFAQNFGSSELGGPDCAPLRAYKHIGPYATKDRCEDDKVRQQIRDKRARMVSCSQGRDGYYYMTLFGDMGR</sequence>
<evidence type="ECO:0000256" key="1">
    <source>
        <dbReference type="SAM" id="SignalP"/>
    </source>
</evidence>
<dbReference type="EMBL" id="CP045809">
    <property type="protein sequence ID" value="QHN33698.1"/>
    <property type="molecule type" value="Genomic_DNA"/>
</dbReference>
<gene>
    <name evidence="2" type="ORF">GII31_01035</name>
</gene>
<dbReference type="Proteomes" id="UP001059836">
    <property type="component" value="Chromosome"/>
</dbReference>
<accession>A0ABX6ICP3</accession>
<reference evidence="2" key="1">
    <citation type="journal article" date="2021" name="Nat. Microbiol.">
        <title>Cocultivation of an ultrasmall environmental parasitic bacterium with lytic ability against bacteria associated with wastewater foams.</title>
        <authorList>
            <person name="Batinovic S."/>
            <person name="Rose J.J.A."/>
            <person name="Ratcliffe J."/>
            <person name="Seviour R.J."/>
            <person name="Petrovski S."/>
        </authorList>
    </citation>
    <scope>NUCLEOTIDE SEQUENCE</scope>
    <source>
        <strain evidence="2">CON9</strain>
    </source>
</reference>
<proteinExistence type="predicted"/>
<keyword evidence="1" id="KW-0732">Signal</keyword>
<evidence type="ECO:0000313" key="3">
    <source>
        <dbReference type="Proteomes" id="UP001059836"/>
    </source>
</evidence>
<feature type="chain" id="PRO_5046090949" description="Secreted protein" evidence="1">
    <location>
        <begin position="28"/>
        <end position="109"/>
    </location>
</feature>
<dbReference type="RefSeq" id="WP_213245978.1">
    <property type="nucleotide sequence ID" value="NZ_CP045806.1"/>
</dbReference>
<protein>
    <recommendedName>
        <fullName evidence="4">Secreted protein</fullName>
    </recommendedName>
</protein>
<organism evidence="2 3">
    <name type="scientific">Gordonia pseudamarae</name>
    <dbReference type="NCBI Taxonomy" id="2831662"/>
    <lineage>
        <taxon>Bacteria</taxon>
        <taxon>Bacillati</taxon>
        <taxon>Actinomycetota</taxon>
        <taxon>Actinomycetes</taxon>
        <taxon>Mycobacteriales</taxon>
        <taxon>Gordoniaceae</taxon>
        <taxon>Gordonia</taxon>
    </lineage>
</organism>
<evidence type="ECO:0000313" key="2">
    <source>
        <dbReference type="EMBL" id="QHN33698.1"/>
    </source>
</evidence>